<dbReference type="GO" id="GO:0030992">
    <property type="term" value="C:intraciliary transport particle B"/>
    <property type="evidence" value="ECO:0007669"/>
    <property type="project" value="TreeGrafter"/>
</dbReference>
<dbReference type="GO" id="GO:0042073">
    <property type="term" value="P:intraciliary transport"/>
    <property type="evidence" value="ECO:0007669"/>
    <property type="project" value="TreeGrafter"/>
</dbReference>
<gene>
    <name evidence="6" type="ORF">MGAL_10B000376</name>
</gene>
<dbReference type="OrthoDB" id="2186662at2759"/>
<keyword evidence="2" id="KW-0853">WD repeat</keyword>
<protein>
    <submittedName>
        <fullName evidence="6">Intraflagellar transport protein 172</fullName>
    </submittedName>
</protein>
<dbReference type="PANTHER" id="PTHR15722:SF2">
    <property type="entry name" value="INTRAFLAGELLAR TRANSPORT PROTEIN 172 HOMOLOG"/>
    <property type="match status" value="1"/>
</dbReference>
<keyword evidence="3" id="KW-0677">Repeat</keyword>
<evidence type="ECO:0000256" key="2">
    <source>
        <dbReference type="ARBA" id="ARBA00022574"/>
    </source>
</evidence>
<keyword evidence="4" id="KW-0969">Cilium</keyword>
<dbReference type="SUPFAM" id="SSF48452">
    <property type="entry name" value="TPR-like"/>
    <property type="match status" value="1"/>
</dbReference>
<feature type="non-terminal residue" evidence="6">
    <location>
        <position position="563"/>
    </location>
</feature>
<keyword evidence="7" id="KW-1185">Reference proteome</keyword>
<dbReference type="GO" id="GO:0036064">
    <property type="term" value="C:ciliary basal body"/>
    <property type="evidence" value="ECO:0007669"/>
    <property type="project" value="TreeGrafter"/>
</dbReference>
<comment type="subcellular location">
    <subcellularLocation>
        <location evidence="1">Cell projection</location>
        <location evidence="1">Cilium</location>
    </subcellularLocation>
</comment>
<dbReference type="AlphaFoldDB" id="A0A8B6GRL5"/>
<sequence>RVAESHDADSVSDVLVGQARFAFEEKEYAKAESYLLRAQRPELAVKYYRESGMWQDALRVCKEYVPHKLQQLQDEYDREMTSNSTSGLEAMIQQAREWESSGEYARAVECYMKVTPKLTSDLTVMEKCWMKAAEISIKFLGNERAQAVVENVAPKMGEHRKFSQAAELYLTVDLIKEAIDMFIVGEEWNKAKKVAKELEPRLEQYVDERYKNQLKDQGKADVLANVDVVGALDMYVEKGEWEKCLETAAKQNTKVLHKYAALYATHLIKNGDSRQALDVYVRYGAPPFQQNFNIYKRIFSDIINSRDLNRPEAYKIWADLRDVMFDLCENMSKSSDANSPPHQEFESMLLIAHYYANRSAAMAQKSLDSIAAKLSVSLLRHTDVIPADKAFFEAGMMARALGWENMAFVFLNRYLDISEAIEEGSLDMLDHSDFQDTDIPFEIPLPEKAHLTSQQHEEVKEWVLAVSMDQKVEQILPRDERNCYEASLLAPDTGVKSLPCVITGYPVLRNQMDFKTPGHVANKDDWNKFLMATKVSHSTELQDVLKFVGAWCGATPNPSYSFQ</sequence>
<dbReference type="EMBL" id="UYJE01008813">
    <property type="protein sequence ID" value="VDI67557.1"/>
    <property type="molecule type" value="Genomic_DNA"/>
</dbReference>
<name>A0A8B6GRL5_MYTGA</name>
<evidence type="ECO:0000256" key="5">
    <source>
        <dbReference type="ARBA" id="ARBA00023273"/>
    </source>
</evidence>
<evidence type="ECO:0000256" key="3">
    <source>
        <dbReference type="ARBA" id="ARBA00022737"/>
    </source>
</evidence>
<evidence type="ECO:0000313" key="7">
    <source>
        <dbReference type="Proteomes" id="UP000596742"/>
    </source>
</evidence>
<evidence type="ECO:0000256" key="1">
    <source>
        <dbReference type="ARBA" id="ARBA00004138"/>
    </source>
</evidence>
<proteinExistence type="predicted"/>
<evidence type="ECO:0000256" key="4">
    <source>
        <dbReference type="ARBA" id="ARBA00023069"/>
    </source>
</evidence>
<organism evidence="6 7">
    <name type="scientific">Mytilus galloprovincialis</name>
    <name type="common">Mediterranean mussel</name>
    <dbReference type="NCBI Taxonomy" id="29158"/>
    <lineage>
        <taxon>Eukaryota</taxon>
        <taxon>Metazoa</taxon>
        <taxon>Spiralia</taxon>
        <taxon>Lophotrochozoa</taxon>
        <taxon>Mollusca</taxon>
        <taxon>Bivalvia</taxon>
        <taxon>Autobranchia</taxon>
        <taxon>Pteriomorphia</taxon>
        <taxon>Mytilida</taxon>
        <taxon>Mytiloidea</taxon>
        <taxon>Mytilidae</taxon>
        <taxon>Mytilinae</taxon>
        <taxon>Mytilus</taxon>
    </lineage>
</organism>
<keyword evidence="5" id="KW-0966">Cell projection</keyword>
<evidence type="ECO:0000313" key="6">
    <source>
        <dbReference type="EMBL" id="VDI67557.1"/>
    </source>
</evidence>
<keyword evidence="6" id="KW-0282">Flagellum</keyword>
<dbReference type="Proteomes" id="UP000596742">
    <property type="component" value="Unassembled WGS sequence"/>
</dbReference>
<dbReference type="PANTHER" id="PTHR15722">
    <property type="entry name" value="IFT140/172-RELATED"/>
    <property type="match status" value="1"/>
</dbReference>
<comment type="caution">
    <text evidence="6">The sequence shown here is derived from an EMBL/GenBank/DDBJ whole genome shotgun (WGS) entry which is preliminary data.</text>
</comment>
<dbReference type="GO" id="GO:0005930">
    <property type="term" value="C:axoneme"/>
    <property type="evidence" value="ECO:0007669"/>
    <property type="project" value="TreeGrafter"/>
</dbReference>
<reference evidence="6" key="1">
    <citation type="submission" date="2018-11" db="EMBL/GenBank/DDBJ databases">
        <authorList>
            <person name="Alioto T."/>
            <person name="Alioto T."/>
        </authorList>
    </citation>
    <scope>NUCLEOTIDE SEQUENCE</scope>
</reference>
<accession>A0A8B6GRL5</accession>
<dbReference type="InterPro" id="IPR011990">
    <property type="entry name" value="TPR-like_helical_dom_sf"/>
</dbReference>